<keyword evidence="2" id="KW-1185">Reference proteome</keyword>
<dbReference type="SUPFAM" id="SSF50969">
    <property type="entry name" value="YVTN repeat-like/Quinoprotein amine dehydrogenase"/>
    <property type="match status" value="1"/>
</dbReference>
<proteinExistence type="predicted"/>
<dbReference type="InterPro" id="IPR011044">
    <property type="entry name" value="Quino_amine_DH_bsu"/>
</dbReference>
<organism evidence="1 2">
    <name type="scientific">Nocardioides bruguierae</name>
    <dbReference type="NCBI Taxonomy" id="2945102"/>
    <lineage>
        <taxon>Bacteria</taxon>
        <taxon>Bacillati</taxon>
        <taxon>Actinomycetota</taxon>
        <taxon>Actinomycetes</taxon>
        <taxon>Propionibacteriales</taxon>
        <taxon>Nocardioidaceae</taxon>
        <taxon>Nocardioides</taxon>
    </lineage>
</organism>
<protein>
    <submittedName>
        <fullName evidence="1">Uncharacterized protein</fullName>
    </submittedName>
</protein>
<dbReference type="AlphaFoldDB" id="A0A9X2D5C5"/>
<reference evidence="1" key="1">
    <citation type="submission" date="2022-05" db="EMBL/GenBank/DDBJ databases">
        <authorList>
            <person name="Tuo L."/>
        </authorList>
    </citation>
    <scope>NUCLEOTIDE SEQUENCE</scope>
    <source>
        <strain evidence="1">BSK12Z-4</strain>
    </source>
</reference>
<name>A0A9X2D5C5_9ACTN</name>
<evidence type="ECO:0000313" key="2">
    <source>
        <dbReference type="Proteomes" id="UP001139485"/>
    </source>
</evidence>
<sequence>MHHSPLATLLTAPRLRRGLGALVTALLAAPLAGAAGLPSASAADARGVPVVDVRPQQLERGVDQRLPHLDGRFLVIGGQRVRLVGDQRVLVGHAGDGEDTLAVVATRRDGTWRTLRVDADGRRRLLLEDVQPGTLRLVEGGSALLRERTRKGATQLTMFATRTGDRLARRSVDGLPSVTGADRTRVLLADWSGERTLLWRWREGRRVTTLLDEIAYRVSFEAGRVATFTGDPYLDGCSVVRPLDDLARTRWRSCQERVESFSPDGSRLLTVHILSDGMGPTEVDLRTGRGRHLLTYDVGYGWIWTLGWEGDRTFVADVDGRRKAATVRCHGASCARASDLEPTAAS</sequence>
<accession>A0A9X2D5C5</accession>
<dbReference type="EMBL" id="JAMOIL010000005">
    <property type="protein sequence ID" value="MCM0619603.1"/>
    <property type="molecule type" value="Genomic_DNA"/>
</dbReference>
<evidence type="ECO:0000313" key="1">
    <source>
        <dbReference type="EMBL" id="MCM0619603.1"/>
    </source>
</evidence>
<gene>
    <name evidence="1" type="ORF">M8330_04760</name>
</gene>
<dbReference type="Proteomes" id="UP001139485">
    <property type="component" value="Unassembled WGS sequence"/>
</dbReference>
<dbReference type="RefSeq" id="WP_250056572.1">
    <property type="nucleotide sequence ID" value="NZ_JAMJPH010000031.1"/>
</dbReference>
<comment type="caution">
    <text evidence="1">The sequence shown here is derived from an EMBL/GenBank/DDBJ whole genome shotgun (WGS) entry which is preliminary data.</text>
</comment>